<feature type="non-terminal residue" evidence="1">
    <location>
        <position position="1"/>
    </location>
</feature>
<organism evidence="1">
    <name type="scientific">marine sediment metagenome</name>
    <dbReference type="NCBI Taxonomy" id="412755"/>
    <lineage>
        <taxon>unclassified sequences</taxon>
        <taxon>metagenomes</taxon>
        <taxon>ecological metagenomes</taxon>
    </lineage>
</organism>
<dbReference type="EMBL" id="BARV01044252">
    <property type="protein sequence ID" value="GAI70446.1"/>
    <property type="molecule type" value="Genomic_DNA"/>
</dbReference>
<sequence>LHEDRGVKSIVVRELSPKYNVSKFSQFDKGDRSISERDVLEISSLSNSLQSDNGVKSILVIGFL</sequence>
<comment type="caution">
    <text evidence="1">The sequence shown here is derived from an EMBL/GenBank/DDBJ whole genome shotgun (WGS) entry which is preliminary data.</text>
</comment>
<gene>
    <name evidence="1" type="ORF">S06H3_65603</name>
</gene>
<evidence type="ECO:0000313" key="1">
    <source>
        <dbReference type="EMBL" id="GAI70446.1"/>
    </source>
</evidence>
<dbReference type="AlphaFoldDB" id="X1RU14"/>
<proteinExistence type="predicted"/>
<protein>
    <submittedName>
        <fullName evidence="1">Uncharacterized protein</fullName>
    </submittedName>
</protein>
<name>X1RU14_9ZZZZ</name>
<accession>X1RU14</accession>
<reference evidence="1" key="1">
    <citation type="journal article" date="2014" name="Front. Microbiol.">
        <title>High frequency of phylogenetically diverse reductive dehalogenase-homologous genes in deep subseafloor sedimentary metagenomes.</title>
        <authorList>
            <person name="Kawai M."/>
            <person name="Futagami T."/>
            <person name="Toyoda A."/>
            <person name="Takaki Y."/>
            <person name="Nishi S."/>
            <person name="Hori S."/>
            <person name="Arai W."/>
            <person name="Tsubouchi T."/>
            <person name="Morono Y."/>
            <person name="Uchiyama I."/>
            <person name="Ito T."/>
            <person name="Fujiyama A."/>
            <person name="Inagaki F."/>
            <person name="Takami H."/>
        </authorList>
    </citation>
    <scope>NUCLEOTIDE SEQUENCE</scope>
    <source>
        <strain evidence="1">Expedition CK06-06</strain>
    </source>
</reference>